<protein>
    <submittedName>
        <fullName evidence="1">Uncharacterized protein</fullName>
    </submittedName>
</protein>
<dbReference type="Proteomes" id="UP001234178">
    <property type="component" value="Unassembled WGS sequence"/>
</dbReference>
<keyword evidence="2" id="KW-1185">Reference proteome</keyword>
<comment type="caution">
    <text evidence="1">The sequence shown here is derived from an EMBL/GenBank/DDBJ whole genome shotgun (WGS) entry which is preliminary data.</text>
</comment>
<gene>
    <name evidence="1" type="ORF">OUZ56_018350</name>
</gene>
<proteinExistence type="predicted"/>
<evidence type="ECO:0000313" key="1">
    <source>
        <dbReference type="EMBL" id="KAK4009234.1"/>
    </source>
</evidence>
<reference evidence="1 2" key="1">
    <citation type="journal article" date="2023" name="Nucleic Acids Res.">
        <title>The hologenome of Daphnia magna reveals possible DNA methylation and microbiome-mediated evolution of the host genome.</title>
        <authorList>
            <person name="Chaturvedi A."/>
            <person name="Li X."/>
            <person name="Dhandapani V."/>
            <person name="Marshall H."/>
            <person name="Kissane S."/>
            <person name="Cuenca-Cambronero M."/>
            <person name="Asole G."/>
            <person name="Calvet F."/>
            <person name="Ruiz-Romero M."/>
            <person name="Marangio P."/>
            <person name="Guigo R."/>
            <person name="Rago D."/>
            <person name="Mirbahai L."/>
            <person name="Eastwood N."/>
            <person name="Colbourne J.K."/>
            <person name="Zhou J."/>
            <person name="Mallon E."/>
            <person name="Orsini L."/>
        </authorList>
    </citation>
    <scope>NUCLEOTIDE SEQUENCE [LARGE SCALE GENOMIC DNA]</scope>
    <source>
        <strain evidence="1">LRV0_1</strain>
    </source>
</reference>
<accession>A0ABQ9Z977</accession>
<sequence>MLLYTPSAAEIYPSAPGGTSTNHNFLFTSKVEHVALQRRIYNDSSMLSSSMFKATKWARGKNPQPVLEISSITTVTD</sequence>
<dbReference type="EMBL" id="JAOYFB010000003">
    <property type="protein sequence ID" value="KAK4009234.1"/>
    <property type="molecule type" value="Genomic_DNA"/>
</dbReference>
<name>A0ABQ9Z977_9CRUS</name>
<evidence type="ECO:0000313" key="2">
    <source>
        <dbReference type="Proteomes" id="UP001234178"/>
    </source>
</evidence>
<organism evidence="1 2">
    <name type="scientific">Daphnia magna</name>
    <dbReference type="NCBI Taxonomy" id="35525"/>
    <lineage>
        <taxon>Eukaryota</taxon>
        <taxon>Metazoa</taxon>
        <taxon>Ecdysozoa</taxon>
        <taxon>Arthropoda</taxon>
        <taxon>Crustacea</taxon>
        <taxon>Branchiopoda</taxon>
        <taxon>Diplostraca</taxon>
        <taxon>Cladocera</taxon>
        <taxon>Anomopoda</taxon>
        <taxon>Daphniidae</taxon>
        <taxon>Daphnia</taxon>
    </lineage>
</organism>